<gene>
    <name evidence="1" type="ORF">GCM10010912_15060</name>
</gene>
<name>A0A917FCP5_9BACL</name>
<dbReference type="RefSeq" id="WP_189023485.1">
    <property type="nucleotide sequence ID" value="NZ_BMKR01000005.1"/>
</dbReference>
<accession>A0A917FCP5</accession>
<evidence type="ECO:0000313" key="1">
    <source>
        <dbReference type="EMBL" id="GGF70829.1"/>
    </source>
</evidence>
<reference evidence="1" key="2">
    <citation type="submission" date="2020-09" db="EMBL/GenBank/DDBJ databases">
        <authorList>
            <person name="Sun Q."/>
            <person name="Zhou Y."/>
        </authorList>
    </citation>
    <scope>NUCLEOTIDE SEQUENCE</scope>
    <source>
        <strain evidence="1">CGMCC 1.16134</strain>
    </source>
</reference>
<comment type="caution">
    <text evidence="1">The sequence shown here is derived from an EMBL/GenBank/DDBJ whole genome shotgun (WGS) entry which is preliminary data.</text>
</comment>
<reference evidence="1" key="1">
    <citation type="journal article" date="2014" name="Int. J. Syst. Evol. Microbiol.">
        <title>Complete genome sequence of Corynebacterium casei LMG S-19264T (=DSM 44701T), isolated from a smear-ripened cheese.</title>
        <authorList>
            <consortium name="US DOE Joint Genome Institute (JGI-PGF)"/>
            <person name="Walter F."/>
            <person name="Albersmeier A."/>
            <person name="Kalinowski J."/>
            <person name="Ruckert C."/>
        </authorList>
    </citation>
    <scope>NUCLEOTIDE SEQUENCE</scope>
    <source>
        <strain evidence="1">CGMCC 1.16134</strain>
    </source>
</reference>
<protein>
    <submittedName>
        <fullName evidence="1">Uncharacterized protein</fullName>
    </submittedName>
</protein>
<organism evidence="1 2">
    <name type="scientific">Paenibacillus albidus</name>
    <dbReference type="NCBI Taxonomy" id="2041023"/>
    <lineage>
        <taxon>Bacteria</taxon>
        <taxon>Bacillati</taxon>
        <taxon>Bacillota</taxon>
        <taxon>Bacilli</taxon>
        <taxon>Bacillales</taxon>
        <taxon>Paenibacillaceae</taxon>
        <taxon>Paenibacillus</taxon>
    </lineage>
</organism>
<proteinExistence type="predicted"/>
<keyword evidence="2" id="KW-1185">Reference proteome</keyword>
<sequence length="123" mass="13526">MPFTTGAVYNPAAGSTHADRVQVSCLNDSNSNTINISLLIFQFRGASFTRIPVGEALFQVNPQQLIVQSYSVNLADYYEVQLNFYSAVNTIVNIHTVDAAGTVLHNILQTQLTYIDRLSLIST</sequence>
<dbReference type="Proteomes" id="UP000637643">
    <property type="component" value="Unassembled WGS sequence"/>
</dbReference>
<dbReference type="EMBL" id="BMKR01000005">
    <property type="protein sequence ID" value="GGF70829.1"/>
    <property type="molecule type" value="Genomic_DNA"/>
</dbReference>
<dbReference type="AlphaFoldDB" id="A0A917FCP5"/>
<evidence type="ECO:0000313" key="2">
    <source>
        <dbReference type="Proteomes" id="UP000637643"/>
    </source>
</evidence>